<dbReference type="SUPFAM" id="SSF57850">
    <property type="entry name" value="RING/U-box"/>
    <property type="match status" value="1"/>
</dbReference>
<dbReference type="RefSeq" id="XP_002501879.1">
    <property type="nucleotide sequence ID" value="XM_002501833.1"/>
</dbReference>
<proteinExistence type="predicted"/>
<dbReference type="SMART" id="SM00184">
    <property type="entry name" value="RING"/>
    <property type="match status" value="1"/>
</dbReference>
<evidence type="ECO:0000256" key="5">
    <source>
        <dbReference type="SAM" id="MobiDB-lite"/>
    </source>
</evidence>
<dbReference type="KEGG" id="mis:MICPUN_108141"/>
<dbReference type="GeneID" id="8242764"/>
<feature type="compositionally biased region" description="Low complexity" evidence="5">
    <location>
        <begin position="116"/>
        <end position="128"/>
    </location>
</feature>
<evidence type="ECO:0000313" key="8">
    <source>
        <dbReference type="Proteomes" id="UP000002009"/>
    </source>
</evidence>
<dbReference type="Gene3D" id="3.30.40.10">
    <property type="entry name" value="Zinc/RING finger domain, C3HC4 (zinc finger)"/>
    <property type="match status" value="1"/>
</dbReference>
<dbReference type="eggNOG" id="KOG0800">
    <property type="taxonomic scope" value="Eukaryota"/>
</dbReference>
<feature type="domain" description="RING-type" evidence="6">
    <location>
        <begin position="235"/>
        <end position="277"/>
    </location>
</feature>
<dbReference type="GO" id="GO:0005634">
    <property type="term" value="C:nucleus"/>
    <property type="evidence" value="ECO:0007669"/>
    <property type="project" value="TreeGrafter"/>
</dbReference>
<dbReference type="GO" id="GO:0061630">
    <property type="term" value="F:ubiquitin protein ligase activity"/>
    <property type="evidence" value="ECO:0007669"/>
    <property type="project" value="TreeGrafter"/>
</dbReference>
<feature type="region of interest" description="Disordered" evidence="5">
    <location>
        <begin position="287"/>
        <end position="333"/>
    </location>
</feature>
<evidence type="ECO:0000256" key="4">
    <source>
        <dbReference type="PROSITE-ProRule" id="PRU00175"/>
    </source>
</evidence>
<dbReference type="PANTHER" id="PTHR45931">
    <property type="entry name" value="SI:CH211-59O9.10"/>
    <property type="match status" value="1"/>
</dbReference>
<keyword evidence="1" id="KW-0479">Metal-binding</keyword>
<dbReference type="Pfam" id="PF13639">
    <property type="entry name" value="zf-RING_2"/>
    <property type="match status" value="1"/>
</dbReference>
<evidence type="ECO:0000256" key="2">
    <source>
        <dbReference type="ARBA" id="ARBA00022771"/>
    </source>
</evidence>
<evidence type="ECO:0000259" key="6">
    <source>
        <dbReference type="PROSITE" id="PS50089"/>
    </source>
</evidence>
<keyword evidence="8" id="KW-1185">Reference proteome</keyword>
<sequence length="333" mass="34509">MYNYVRGRRPPPSPTSSSAAAAGPLALAGAERDASDPATPDRAGDSANRPTNDFTDDDDAEVRAHSTSGLRRRRVAAAAAARVPPSGSGPGARSPSHALRDAVERVARELGINTLNNGGADASNNSADPPLDRSAWDDVDEAGAPTPEALRARVAFLAETMTSVLREFDARLQRAGHSSTRMLGDGGKRPATREEVDALPTRAAGDADCARCSDASGAARDGRTADGVDAQGPQCYVCLGEYERGETLRTLPCGHAFHAECVDRWLLEMRGACPTCRAPIGDRLSKGAASGTGAAAPPPRLALPSPEPRGFAAVPSESNPRVLLLPGPAVASH</sequence>
<dbReference type="PROSITE" id="PS50089">
    <property type="entry name" value="ZF_RING_2"/>
    <property type="match status" value="1"/>
</dbReference>
<dbReference type="STRING" id="296587.C1E4K7"/>
<accession>C1E4K7</accession>
<evidence type="ECO:0000313" key="7">
    <source>
        <dbReference type="EMBL" id="ACO63137.1"/>
    </source>
</evidence>
<keyword evidence="2 4" id="KW-0863">Zinc-finger</keyword>
<organism evidence="7 8">
    <name type="scientific">Micromonas commoda (strain RCC299 / NOUM17 / CCMP2709)</name>
    <name type="common">Picoplanktonic green alga</name>
    <dbReference type="NCBI Taxonomy" id="296587"/>
    <lineage>
        <taxon>Eukaryota</taxon>
        <taxon>Viridiplantae</taxon>
        <taxon>Chlorophyta</taxon>
        <taxon>Mamiellophyceae</taxon>
        <taxon>Mamiellales</taxon>
        <taxon>Mamiellaceae</taxon>
        <taxon>Micromonas</taxon>
    </lineage>
</organism>
<feature type="region of interest" description="Disordered" evidence="5">
    <location>
        <begin position="1"/>
        <end position="102"/>
    </location>
</feature>
<feature type="compositionally biased region" description="Low complexity" evidence="5">
    <location>
        <begin position="76"/>
        <end position="96"/>
    </location>
</feature>
<dbReference type="GO" id="GO:0008270">
    <property type="term" value="F:zinc ion binding"/>
    <property type="evidence" value="ECO:0007669"/>
    <property type="project" value="UniProtKB-KW"/>
</dbReference>
<dbReference type="InParanoid" id="C1E4K7"/>
<feature type="compositionally biased region" description="Low complexity" evidence="5">
    <location>
        <begin position="15"/>
        <end position="29"/>
    </location>
</feature>
<dbReference type="InterPro" id="IPR051834">
    <property type="entry name" value="RING_finger_E3_ligase"/>
</dbReference>
<dbReference type="GO" id="GO:0006511">
    <property type="term" value="P:ubiquitin-dependent protein catabolic process"/>
    <property type="evidence" value="ECO:0007669"/>
    <property type="project" value="TreeGrafter"/>
</dbReference>
<feature type="region of interest" description="Disordered" evidence="5">
    <location>
        <begin position="114"/>
        <end position="133"/>
    </location>
</feature>
<dbReference type="EMBL" id="CP001325">
    <property type="protein sequence ID" value="ACO63137.1"/>
    <property type="molecule type" value="Genomic_DNA"/>
</dbReference>
<evidence type="ECO:0000256" key="3">
    <source>
        <dbReference type="ARBA" id="ARBA00022833"/>
    </source>
</evidence>
<dbReference type="PANTHER" id="PTHR45931:SF3">
    <property type="entry name" value="RING ZINC FINGER-CONTAINING PROTEIN"/>
    <property type="match status" value="1"/>
</dbReference>
<protein>
    <recommendedName>
        <fullName evidence="6">RING-type domain-containing protein</fullName>
    </recommendedName>
</protein>
<name>C1E4K7_MICCC</name>
<reference evidence="7 8" key="1">
    <citation type="journal article" date="2009" name="Science">
        <title>Green evolution and dynamic adaptations revealed by genomes of the marine picoeukaryotes Micromonas.</title>
        <authorList>
            <person name="Worden A.Z."/>
            <person name="Lee J.H."/>
            <person name="Mock T."/>
            <person name="Rouze P."/>
            <person name="Simmons M.P."/>
            <person name="Aerts A.L."/>
            <person name="Allen A.E."/>
            <person name="Cuvelier M.L."/>
            <person name="Derelle E."/>
            <person name="Everett M.V."/>
            <person name="Foulon E."/>
            <person name="Grimwood J."/>
            <person name="Gundlach H."/>
            <person name="Henrissat B."/>
            <person name="Napoli C."/>
            <person name="McDonald S.M."/>
            <person name="Parker M.S."/>
            <person name="Rombauts S."/>
            <person name="Salamov A."/>
            <person name="Von Dassow P."/>
            <person name="Badger J.H."/>
            <person name="Coutinho P.M."/>
            <person name="Demir E."/>
            <person name="Dubchak I."/>
            <person name="Gentemann C."/>
            <person name="Eikrem W."/>
            <person name="Gready J.E."/>
            <person name="John U."/>
            <person name="Lanier W."/>
            <person name="Lindquist E.A."/>
            <person name="Lucas S."/>
            <person name="Mayer K.F."/>
            <person name="Moreau H."/>
            <person name="Not F."/>
            <person name="Otillar R."/>
            <person name="Panaud O."/>
            <person name="Pangilinan J."/>
            <person name="Paulsen I."/>
            <person name="Piegu B."/>
            <person name="Poliakov A."/>
            <person name="Robbens S."/>
            <person name="Schmutz J."/>
            <person name="Toulza E."/>
            <person name="Wyss T."/>
            <person name="Zelensky A."/>
            <person name="Zhou K."/>
            <person name="Armbrust E.V."/>
            <person name="Bhattacharya D."/>
            <person name="Goodenough U.W."/>
            <person name="Van de Peer Y."/>
            <person name="Grigoriev I.V."/>
        </authorList>
    </citation>
    <scope>NUCLEOTIDE SEQUENCE [LARGE SCALE GENOMIC DNA]</scope>
    <source>
        <strain evidence="8">RCC299 / NOUM17</strain>
    </source>
</reference>
<dbReference type="InterPro" id="IPR001841">
    <property type="entry name" value="Znf_RING"/>
</dbReference>
<keyword evidence="3" id="KW-0862">Zinc</keyword>
<dbReference type="FunFam" id="3.30.40.10:FF:000388">
    <property type="entry name" value="Putative RING zinc finger domain superfamily protein"/>
    <property type="match status" value="1"/>
</dbReference>
<feature type="compositionally biased region" description="Pro residues" evidence="5">
    <location>
        <begin position="296"/>
        <end position="307"/>
    </location>
</feature>
<dbReference type="AlphaFoldDB" id="C1E4K7"/>
<dbReference type="Proteomes" id="UP000002009">
    <property type="component" value="Chromosome 4"/>
</dbReference>
<gene>
    <name evidence="7" type="ORF">MICPUN_108141</name>
</gene>
<evidence type="ECO:0000256" key="1">
    <source>
        <dbReference type="ARBA" id="ARBA00022723"/>
    </source>
</evidence>
<dbReference type="InterPro" id="IPR013083">
    <property type="entry name" value="Znf_RING/FYVE/PHD"/>
</dbReference>
<dbReference type="OrthoDB" id="548632at2759"/>